<evidence type="ECO:0000313" key="4">
    <source>
        <dbReference type="EMBL" id="TDC53579.1"/>
    </source>
</evidence>
<dbReference type="AlphaFoldDB" id="A0A4R4RW12"/>
<gene>
    <name evidence="4" type="ORF">E1212_05235</name>
</gene>
<keyword evidence="2" id="KW-0812">Transmembrane</keyword>
<keyword evidence="2" id="KW-0472">Membrane</keyword>
<evidence type="ECO:0000256" key="1">
    <source>
        <dbReference type="SAM" id="MobiDB-lite"/>
    </source>
</evidence>
<feature type="compositionally biased region" description="Pro residues" evidence="1">
    <location>
        <begin position="1"/>
        <end position="30"/>
    </location>
</feature>
<sequence>MSEPGAPPPTPEPYAQPSPRQPGPYQPQQPGPYEQYPQASGPYLPYPPYPGGTGPYPLYGPYPWSAAPAPRKPGTNGLAVAALVLGIVAIFPLAIVFGIIALVQTSRTGQSGRGLAVGGLVAAGFWLVVIVGSVVYVVVTSAERNADGEITEEGTVSTMDIEVGDCLNGLRGIEDDTLTTLPAVPCDQPHEGEVYATFELEDGDYPGVDGIAAVADERCANELAALSQEAWNDPDIGLFYFYPDELYWPNDREVVCIAHAIEGNLTVRLLSRPGV</sequence>
<evidence type="ECO:0000256" key="2">
    <source>
        <dbReference type="SAM" id="Phobius"/>
    </source>
</evidence>
<organism evidence="4 5">
    <name type="scientific">Jiangella ureilytica</name>
    <dbReference type="NCBI Taxonomy" id="2530374"/>
    <lineage>
        <taxon>Bacteria</taxon>
        <taxon>Bacillati</taxon>
        <taxon>Actinomycetota</taxon>
        <taxon>Actinomycetes</taxon>
        <taxon>Jiangellales</taxon>
        <taxon>Jiangellaceae</taxon>
        <taxon>Jiangella</taxon>
    </lineage>
</organism>
<feature type="compositionally biased region" description="Low complexity" evidence="1">
    <location>
        <begin position="31"/>
        <end position="43"/>
    </location>
</feature>
<dbReference type="Pfam" id="PF13828">
    <property type="entry name" value="DUF4190"/>
    <property type="match status" value="1"/>
</dbReference>
<keyword evidence="2" id="KW-1133">Transmembrane helix</keyword>
<feature type="transmembrane region" description="Helical" evidence="2">
    <location>
        <begin position="78"/>
        <end position="103"/>
    </location>
</feature>
<dbReference type="OrthoDB" id="3628931at2"/>
<comment type="caution">
    <text evidence="4">The sequence shown here is derived from an EMBL/GenBank/DDBJ whole genome shotgun (WGS) entry which is preliminary data.</text>
</comment>
<dbReference type="EMBL" id="SMKL01000008">
    <property type="protein sequence ID" value="TDC53579.1"/>
    <property type="molecule type" value="Genomic_DNA"/>
</dbReference>
<feature type="region of interest" description="Disordered" evidence="1">
    <location>
        <begin position="1"/>
        <end position="44"/>
    </location>
</feature>
<proteinExistence type="predicted"/>
<dbReference type="Proteomes" id="UP000295621">
    <property type="component" value="Unassembled WGS sequence"/>
</dbReference>
<protein>
    <submittedName>
        <fullName evidence="4">DUF4190 domain-containing protein</fullName>
    </submittedName>
</protein>
<evidence type="ECO:0000259" key="3">
    <source>
        <dbReference type="Pfam" id="PF13828"/>
    </source>
</evidence>
<feature type="transmembrane region" description="Helical" evidence="2">
    <location>
        <begin position="115"/>
        <end position="139"/>
    </location>
</feature>
<feature type="domain" description="DUF4190" evidence="3">
    <location>
        <begin position="78"/>
        <end position="131"/>
    </location>
</feature>
<dbReference type="RefSeq" id="WP_131980051.1">
    <property type="nucleotide sequence ID" value="NZ_SMKL01000008.1"/>
</dbReference>
<accession>A0A4R4RW12</accession>
<dbReference type="InterPro" id="IPR025241">
    <property type="entry name" value="DUF4190"/>
</dbReference>
<name>A0A4R4RW12_9ACTN</name>
<keyword evidence="5" id="KW-1185">Reference proteome</keyword>
<reference evidence="4 5" key="1">
    <citation type="submission" date="2019-02" db="EMBL/GenBank/DDBJ databases">
        <title>Draft genome sequences of novel Actinobacteria.</title>
        <authorList>
            <person name="Sahin N."/>
            <person name="Ay H."/>
            <person name="Saygin H."/>
        </authorList>
    </citation>
    <scope>NUCLEOTIDE SEQUENCE [LARGE SCALE GENOMIC DNA]</scope>
    <source>
        <strain evidence="4 5">KC603</strain>
    </source>
</reference>
<evidence type="ECO:0000313" key="5">
    <source>
        <dbReference type="Proteomes" id="UP000295621"/>
    </source>
</evidence>